<dbReference type="AlphaFoldDB" id="A0AAW3ZGD2"/>
<dbReference type="SMART" id="SM00422">
    <property type="entry name" value="HTH_MERR"/>
    <property type="match status" value="1"/>
</dbReference>
<dbReference type="InterPro" id="IPR009061">
    <property type="entry name" value="DNA-bd_dom_put_sf"/>
</dbReference>
<comment type="caution">
    <text evidence="3">The sequence shown here is derived from an EMBL/GenBank/DDBJ whole genome shotgun (WGS) entry which is preliminary data.</text>
</comment>
<dbReference type="InterPro" id="IPR000551">
    <property type="entry name" value="MerR-type_HTH_dom"/>
</dbReference>
<protein>
    <submittedName>
        <fullName evidence="3">MerR family transcriptional regulator</fullName>
    </submittedName>
</protein>
<dbReference type="GO" id="GO:0031419">
    <property type="term" value="F:cobalamin binding"/>
    <property type="evidence" value="ECO:0007669"/>
    <property type="project" value="InterPro"/>
</dbReference>
<dbReference type="Gene3D" id="1.10.1660.10">
    <property type="match status" value="1"/>
</dbReference>
<evidence type="ECO:0000259" key="1">
    <source>
        <dbReference type="PROSITE" id="PS50937"/>
    </source>
</evidence>
<dbReference type="InterPro" id="IPR036724">
    <property type="entry name" value="Cobalamin-bd_sf"/>
</dbReference>
<sequence length="312" mass="33791">MFAITDVARLTKVSALTLRTWETRYGVVSPRRATSGLRGYSMSEVRRLNLIAESCRSGFRIGQVAARSTPELAVMMRARRDAWRPQYPEVERLVEAVRVGDVTKIEHELHASLAQRSLSEFADHVLAPWAAKTTQATCPAGPVARERLWSGLLTESLVRMVTQGPTPQVAAAHVLTGALGPERHGVGALICYGLAKLCGAPSINLGVDLRVEDLVEAADLVPSALIALSFVEEVSAQRLNKHLTQLDQQLPSDCRVIIGGRGVSAIQDTLLPSRCLRVRSISELSDVLLLLLSETYAKLAIPGSADEAEDNG</sequence>
<dbReference type="Gene3D" id="3.40.50.280">
    <property type="entry name" value="Cobalamin-binding domain"/>
    <property type="match status" value="1"/>
</dbReference>
<organism evidence="3 4">
    <name type="scientific">Pseudomarimonas arenosa</name>
    <dbReference type="NCBI Taxonomy" id="2774145"/>
    <lineage>
        <taxon>Bacteria</taxon>
        <taxon>Pseudomonadati</taxon>
        <taxon>Pseudomonadota</taxon>
        <taxon>Gammaproteobacteria</taxon>
        <taxon>Lysobacterales</taxon>
        <taxon>Lysobacteraceae</taxon>
        <taxon>Pseudomarimonas</taxon>
    </lineage>
</organism>
<evidence type="ECO:0000313" key="4">
    <source>
        <dbReference type="Proteomes" id="UP000613768"/>
    </source>
</evidence>
<proteinExistence type="predicted"/>
<evidence type="ECO:0000313" key="3">
    <source>
        <dbReference type="EMBL" id="MBD8524364.1"/>
    </source>
</evidence>
<keyword evidence="4" id="KW-1185">Reference proteome</keyword>
<evidence type="ECO:0000259" key="2">
    <source>
        <dbReference type="PROSITE" id="PS51332"/>
    </source>
</evidence>
<reference evidence="3 4" key="1">
    <citation type="submission" date="2020-09" db="EMBL/GenBank/DDBJ databases">
        <title>Pseudoxanthomonas sp. CAU 1598 isolated from sand of Yaerae Beach.</title>
        <authorList>
            <person name="Kim W."/>
        </authorList>
    </citation>
    <scope>NUCLEOTIDE SEQUENCE [LARGE SCALE GENOMIC DNA]</scope>
    <source>
        <strain evidence="3 4">CAU 1598</strain>
    </source>
</reference>
<dbReference type="SUPFAM" id="SSF52242">
    <property type="entry name" value="Cobalamin (vitamin B12)-binding domain"/>
    <property type="match status" value="1"/>
</dbReference>
<accession>A0AAW3ZGD2</accession>
<dbReference type="EMBL" id="JACYTR010000002">
    <property type="protein sequence ID" value="MBD8524364.1"/>
    <property type="molecule type" value="Genomic_DNA"/>
</dbReference>
<dbReference type="InterPro" id="IPR006158">
    <property type="entry name" value="Cobalamin-bd"/>
</dbReference>
<name>A0AAW3ZGD2_9GAMM</name>
<dbReference type="PROSITE" id="PS51332">
    <property type="entry name" value="B12_BINDING"/>
    <property type="match status" value="1"/>
</dbReference>
<dbReference type="Proteomes" id="UP000613768">
    <property type="component" value="Unassembled WGS sequence"/>
</dbReference>
<dbReference type="PROSITE" id="PS50937">
    <property type="entry name" value="HTH_MERR_2"/>
    <property type="match status" value="1"/>
</dbReference>
<feature type="domain" description="HTH merR-type" evidence="1">
    <location>
        <begin position="1"/>
        <end position="51"/>
    </location>
</feature>
<dbReference type="GO" id="GO:0003677">
    <property type="term" value="F:DNA binding"/>
    <property type="evidence" value="ECO:0007669"/>
    <property type="project" value="InterPro"/>
</dbReference>
<dbReference type="SUPFAM" id="SSF46955">
    <property type="entry name" value="Putative DNA-binding domain"/>
    <property type="match status" value="1"/>
</dbReference>
<dbReference type="GO" id="GO:0046872">
    <property type="term" value="F:metal ion binding"/>
    <property type="evidence" value="ECO:0007669"/>
    <property type="project" value="InterPro"/>
</dbReference>
<dbReference type="RefSeq" id="WP_192027717.1">
    <property type="nucleotide sequence ID" value="NZ_JACYTR010000002.1"/>
</dbReference>
<dbReference type="GO" id="GO:0006355">
    <property type="term" value="P:regulation of DNA-templated transcription"/>
    <property type="evidence" value="ECO:0007669"/>
    <property type="project" value="InterPro"/>
</dbReference>
<dbReference type="Pfam" id="PF13411">
    <property type="entry name" value="MerR_1"/>
    <property type="match status" value="1"/>
</dbReference>
<gene>
    <name evidence="3" type="ORF">IFO71_01295</name>
</gene>
<feature type="domain" description="B12-binding" evidence="2">
    <location>
        <begin position="171"/>
        <end position="302"/>
    </location>
</feature>